<feature type="region of interest" description="Disordered" evidence="1">
    <location>
        <begin position="326"/>
        <end position="345"/>
    </location>
</feature>
<dbReference type="OrthoDB" id="3223377at2759"/>
<dbReference type="EMBL" id="JAACJP010000014">
    <property type="protein sequence ID" value="KAF5380143.1"/>
    <property type="molecule type" value="Genomic_DNA"/>
</dbReference>
<proteinExistence type="predicted"/>
<protein>
    <recommendedName>
        <fullName evidence="3">DUF6534 domain-containing protein</fullName>
    </recommendedName>
</protein>
<evidence type="ECO:0000256" key="2">
    <source>
        <dbReference type="SAM" id="Phobius"/>
    </source>
</evidence>
<dbReference type="PANTHER" id="PTHR40465">
    <property type="entry name" value="CHROMOSOME 1, WHOLE GENOME SHOTGUN SEQUENCE"/>
    <property type="match status" value="1"/>
</dbReference>
<dbReference type="AlphaFoldDB" id="A0A8H5HB93"/>
<name>A0A8H5HB93_9AGAR</name>
<feature type="compositionally biased region" description="Polar residues" evidence="1">
    <location>
        <begin position="326"/>
        <end position="341"/>
    </location>
</feature>
<feature type="transmembrane region" description="Helical" evidence="2">
    <location>
        <begin position="167"/>
        <end position="192"/>
    </location>
</feature>
<comment type="caution">
    <text evidence="4">The sequence shown here is derived from an EMBL/GenBank/DDBJ whole genome shotgun (WGS) entry which is preliminary data.</text>
</comment>
<accession>A0A8H5HB93</accession>
<gene>
    <name evidence="4" type="ORF">D9615_006305</name>
</gene>
<organism evidence="4 5">
    <name type="scientific">Tricholomella constricta</name>
    <dbReference type="NCBI Taxonomy" id="117010"/>
    <lineage>
        <taxon>Eukaryota</taxon>
        <taxon>Fungi</taxon>
        <taxon>Dikarya</taxon>
        <taxon>Basidiomycota</taxon>
        <taxon>Agaricomycotina</taxon>
        <taxon>Agaricomycetes</taxon>
        <taxon>Agaricomycetidae</taxon>
        <taxon>Agaricales</taxon>
        <taxon>Tricholomatineae</taxon>
        <taxon>Lyophyllaceae</taxon>
        <taxon>Tricholomella</taxon>
    </lineage>
</organism>
<evidence type="ECO:0000313" key="5">
    <source>
        <dbReference type="Proteomes" id="UP000565441"/>
    </source>
</evidence>
<feature type="transmembrane region" description="Helical" evidence="2">
    <location>
        <begin position="20"/>
        <end position="47"/>
    </location>
</feature>
<evidence type="ECO:0000259" key="3">
    <source>
        <dbReference type="Pfam" id="PF20152"/>
    </source>
</evidence>
<dbReference type="Proteomes" id="UP000565441">
    <property type="component" value="Unassembled WGS sequence"/>
</dbReference>
<feature type="domain" description="DUF6534" evidence="3">
    <location>
        <begin position="175"/>
        <end position="315"/>
    </location>
</feature>
<dbReference type="Pfam" id="PF20152">
    <property type="entry name" value="DUF6534"/>
    <property type="match status" value="1"/>
</dbReference>
<feature type="transmembrane region" description="Helical" evidence="2">
    <location>
        <begin position="130"/>
        <end position="155"/>
    </location>
</feature>
<sequence>MDPTTQPPQQPPIPANVDVMIAGPMLIGIMLNWFLYGILVMQTYVYYQCFLEDKLKIKALVYGIFFLDTVQSVLGTVNIFYWFAKGFENLYMFTDPYICPFDVMIMDGIIAFMVQTFFCWRIFVLQKSWFFSGIVFLVALTGFGGAFAAGIGVGIPDGKSDIPLYPQVLWLAANALADTLIAFIMTIIVILINTRIAGPFSLSSQLLRSRSREHQQTDGILVRIVRLTVETNSVTGGPGIQTPLPSSPINHNPIASVAIALLICLLAIPDNPSVAVVPAYALGKLYSSVFRSFTSAHKSSNRYSNALLAVFNNRVYMTSKGLFARSTTTMSNPPSSQQTTRTRLETHKEPCRIEVFREIEVRSDVRSKDFDEKQMLTPTRDINHHAHAV</sequence>
<keyword evidence="2" id="KW-0472">Membrane</keyword>
<feature type="transmembrane region" description="Helical" evidence="2">
    <location>
        <begin position="59"/>
        <end position="83"/>
    </location>
</feature>
<evidence type="ECO:0000256" key="1">
    <source>
        <dbReference type="SAM" id="MobiDB-lite"/>
    </source>
</evidence>
<keyword evidence="2" id="KW-1133">Transmembrane helix</keyword>
<dbReference type="InterPro" id="IPR045339">
    <property type="entry name" value="DUF6534"/>
</dbReference>
<dbReference type="PANTHER" id="PTHR40465:SF1">
    <property type="entry name" value="DUF6534 DOMAIN-CONTAINING PROTEIN"/>
    <property type="match status" value="1"/>
</dbReference>
<keyword evidence="2" id="KW-0812">Transmembrane</keyword>
<reference evidence="4 5" key="1">
    <citation type="journal article" date="2020" name="ISME J.">
        <title>Uncovering the hidden diversity of litter-decomposition mechanisms in mushroom-forming fungi.</title>
        <authorList>
            <person name="Floudas D."/>
            <person name="Bentzer J."/>
            <person name="Ahren D."/>
            <person name="Johansson T."/>
            <person name="Persson P."/>
            <person name="Tunlid A."/>
        </authorList>
    </citation>
    <scope>NUCLEOTIDE SEQUENCE [LARGE SCALE GENOMIC DNA]</scope>
    <source>
        <strain evidence="4 5">CBS 661.87</strain>
    </source>
</reference>
<feature type="transmembrane region" description="Helical" evidence="2">
    <location>
        <begin position="103"/>
        <end position="123"/>
    </location>
</feature>
<evidence type="ECO:0000313" key="4">
    <source>
        <dbReference type="EMBL" id="KAF5380143.1"/>
    </source>
</evidence>
<keyword evidence="5" id="KW-1185">Reference proteome</keyword>